<evidence type="ECO:0000313" key="2">
    <source>
        <dbReference type="Proteomes" id="UP001157418"/>
    </source>
</evidence>
<dbReference type="Proteomes" id="UP001157418">
    <property type="component" value="Unassembled WGS sequence"/>
</dbReference>
<gene>
    <name evidence="1" type="ORF">LVIROSA_LOCUS14789</name>
</gene>
<protein>
    <submittedName>
        <fullName evidence="1">Uncharacterized protein</fullName>
    </submittedName>
</protein>
<evidence type="ECO:0000313" key="1">
    <source>
        <dbReference type="EMBL" id="CAH1427812.1"/>
    </source>
</evidence>
<comment type="caution">
    <text evidence="1">The sequence shown here is derived from an EMBL/GenBank/DDBJ whole genome shotgun (WGS) entry which is preliminary data.</text>
</comment>
<keyword evidence="2" id="KW-1185">Reference proteome</keyword>
<dbReference type="AlphaFoldDB" id="A0AAU9MML1"/>
<organism evidence="1 2">
    <name type="scientific">Lactuca virosa</name>
    <dbReference type="NCBI Taxonomy" id="75947"/>
    <lineage>
        <taxon>Eukaryota</taxon>
        <taxon>Viridiplantae</taxon>
        <taxon>Streptophyta</taxon>
        <taxon>Embryophyta</taxon>
        <taxon>Tracheophyta</taxon>
        <taxon>Spermatophyta</taxon>
        <taxon>Magnoliopsida</taxon>
        <taxon>eudicotyledons</taxon>
        <taxon>Gunneridae</taxon>
        <taxon>Pentapetalae</taxon>
        <taxon>asterids</taxon>
        <taxon>campanulids</taxon>
        <taxon>Asterales</taxon>
        <taxon>Asteraceae</taxon>
        <taxon>Cichorioideae</taxon>
        <taxon>Cichorieae</taxon>
        <taxon>Lactucinae</taxon>
        <taxon>Lactuca</taxon>
    </lineage>
</organism>
<accession>A0AAU9MML1</accession>
<dbReference type="EMBL" id="CAKMRJ010002223">
    <property type="protein sequence ID" value="CAH1427812.1"/>
    <property type="molecule type" value="Genomic_DNA"/>
</dbReference>
<proteinExistence type="predicted"/>
<sequence length="86" mass="9655">MSDGEGVVDAVFKRTHAYGQDKIHSDGDNIDLDDLTPTTTSVKRPIEIVTTTESFEWSSSKDRVVAPTLKIPKWKNSNKFKSFIII</sequence>
<name>A0AAU9MML1_9ASTR</name>
<reference evidence="1 2" key="1">
    <citation type="submission" date="2022-01" db="EMBL/GenBank/DDBJ databases">
        <authorList>
            <person name="Xiong W."/>
            <person name="Schranz E."/>
        </authorList>
    </citation>
    <scope>NUCLEOTIDE SEQUENCE [LARGE SCALE GENOMIC DNA]</scope>
</reference>